<evidence type="ECO:0000259" key="1">
    <source>
        <dbReference type="Pfam" id="PF02627"/>
    </source>
</evidence>
<accession>A0A399QPL1</accession>
<dbReference type="GO" id="GO:0051920">
    <property type="term" value="F:peroxiredoxin activity"/>
    <property type="evidence" value="ECO:0007669"/>
    <property type="project" value="InterPro"/>
</dbReference>
<dbReference type="EMBL" id="QWGB01000014">
    <property type="protein sequence ID" value="RIJ20421.1"/>
    <property type="molecule type" value="Genomic_DNA"/>
</dbReference>
<gene>
    <name evidence="2" type="ORF">D1224_14955</name>
</gene>
<dbReference type="Proteomes" id="UP000265431">
    <property type="component" value="Unassembled WGS sequence"/>
</dbReference>
<sequence>MRLKKARINPLSNEEMSDEMKAMLGERFDRGKVFNIFRTLAHAPKAYKQFMRWGGYILSDRNDLSARDRELVVLRAGYNWKAGYEWAQHVVIGKEAGLTDEEVERIKAGPDANGWSAIDAAMLQATDELTSDAFITDATWSRLSDLTDKQKMDLVMTVGQYTQVSMMLNSFGVQLDEGLNLDPDLDGRR</sequence>
<protein>
    <submittedName>
        <fullName evidence="2">Carboxymuconolactone decarboxylase family protein</fullName>
    </submittedName>
</protein>
<proteinExistence type="predicted"/>
<dbReference type="AlphaFoldDB" id="A0A399QPL1"/>
<evidence type="ECO:0000313" key="3">
    <source>
        <dbReference type="Proteomes" id="UP000265431"/>
    </source>
</evidence>
<dbReference type="OrthoDB" id="4704294at2"/>
<feature type="domain" description="Carboxymuconolactone decarboxylase-like" evidence="1">
    <location>
        <begin position="44"/>
        <end position="125"/>
    </location>
</feature>
<evidence type="ECO:0000313" key="2">
    <source>
        <dbReference type="EMBL" id="RIJ20421.1"/>
    </source>
</evidence>
<dbReference type="PANTHER" id="PTHR34846:SF5">
    <property type="entry name" value="CARBOXYMUCONOLACTONE DECARBOXYLASE-LIKE DOMAIN-CONTAINING PROTEIN"/>
    <property type="match status" value="1"/>
</dbReference>
<keyword evidence="3" id="KW-1185">Reference proteome</keyword>
<dbReference type="Pfam" id="PF02627">
    <property type="entry name" value="CMD"/>
    <property type="match status" value="1"/>
</dbReference>
<dbReference type="Gene3D" id="1.20.1290.10">
    <property type="entry name" value="AhpD-like"/>
    <property type="match status" value="1"/>
</dbReference>
<dbReference type="SUPFAM" id="SSF69118">
    <property type="entry name" value="AhpD-like"/>
    <property type="match status" value="1"/>
</dbReference>
<dbReference type="RefSeq" id="WP_119380738.1">
    <property type="nucleotide sequence ID" value="NZ_QWGB01000014.1"/>
</dbReference>
<organism evidence="2 3">
    <name type="scientific">Henriciella barbarensis</name>
    <dbReference type="NCBI Taxonomy" id="86342"/>
    <lineage>
        <taxon>Bacteria</taxon>
        <taxon>Pseudomonadati</taxon>
        <taxon>Pseudomonadota</taxon>
        <taxon>Alphaproteobacteria</taxon>
        <taxon>Hyphomonadales</taxon>
        <taxon>Hyphomonadaceae</taxon>
        <taxon>Henriciella</taxon>
    </lineage>
</organism>
<dbReference type="InterPro" id="IPR003779">
    <property type="entry name" value="CMD-like"/>
</dbReference>
<reference evidence="2 3" key="1">
    <citation type="submission" date="2018-08" db="EMBL/GenBank/DDBJ databases">
        <title>Henriciella mobilis sp. nov., isolated from seawater.</title>
        <authorList>
            <person name="Cheng H."/>
            <person name="Wu Y.-H."/>
            <person name="Xu X.-W."/>
            <person name="Guo L.-L."/>
        </authorList>
    </citation>
    <scope>NUCLEOTIDE SEQUENCE [LARGE SCALE GENOMIC DNA]</scope>
    <source>
        <strain evidence="2 3">CCUG66934</strain>
    </source>
</reference>
<comment type="caution">
    <text evidence="2">The sequence shown here is derived from an EMBL/GenBank/DDBJ whole genome shotgun (WGS) entry which is preliminary data.</text>
</comment>
<name>A0A399QPL1_9PROT</name>
<dbReference type="PANTHER" id="PTHR34846">
    <property type="entry name" value="4-CARBOXYMUCONOLACTONE DECARBOXYLASE FAMILY PROTEIN (AFU_ORTHOLOGUE AFUA_6G11590)"/>
    <property type="match status" value="1"/>
</dbReference>
<dbReference type="InterPro" id="IPR029032">
    <property type="entry name" value="AhpD-like"/>
</dbReference>